<name>A0A212ABD9_9RHOB</name>
<dbReference type="Gene3D" id="3.20.20.150">
    <property type="entry name" value="Divalent-metal-dependent TIM barrel enzymes"/>
    <property type="match status" value="1"/>
</dbReference>
<dbReference type="PANTHER" id="PTHR12110">
    <property type="entry name" value="HYDROXYPYRUVATE ISOMERASE"/>
    <property type="match status" value="1"/>
</dbReference>
<dbReference type="InterPro" id="IPR036237">
    <property type="entry name" value="Xyl_isomerase-like_sf"/>
</dbReference>
<comment type="caution">
    <text evidence="2">The sequence shown here is derived from an EMBL/GenBank/DDBJ whole genome shotgun (WGS) entry which is preliminary data.</text>
</comment>
<dbReference type="InterPro" id="IPR050312">
    <property type="entry name" value="IolE/XylAMocC-like"/>
</dbReference>
<dbReference type="AlphaFoldDB" id="A0A212ABD9"/>
<keyword evidence="2" id="KW-0540">Nuclease</keyword>
<keyword evidence="2" id="KW-0255">Endonuclease</keyword>
<dbReference type="Proteomes" id="UP000196878">
    <property type="component" value="Unassembled WGS sequence"/>
</dbReference>
<dbReference type="SUPFAM" id="SSF51658">
    <property type="entry name" value="Xylose isomerase-like"/>
    <property type="match status" value="1"/>
</dbReference>
<dbReference type="RefSeq" id="WP_088215473.1">
    <property type="nucleotide sequence ID" value="NZ_NIPW01000015.1"/>
</dbReference>
<dbReference type="GO" id="GO:0004519">
    <property type="term" value="F:endonuclease activity"/>
    <property type="evidence" value="ECO:0007669"/>
    <property type="project" value="UniProtKB-KW"/>
</dbReference>
<dbReference type="OrthoDB" id="9779184at2"/>
<organism evidence="2 3">
    <name type="scientific">Haematobacter genomosp. 1</name>
    <dbReference type="NCBI Taxonomy" id="366618"/>
    <lineage>
        <taxon>Bacteria</taxon>
        <taxon>Pseudomonadati</taxon>
        <taxon>Pseudomonadota</taxon>
        <taxon>Alphaproteobacteria</taxon>
        <taxon>Rhodobacterales</taxon>
        <taxon>Paracoccaceae</taxon>
        <taxon>Haematobacter</taxon>
    </lineage>
</organism>
<dbReference type="Pfam" id="PF01261">
    <property type="entry name" value="AP_endonuc_2"/>
    <property type="match status" value="1"/>
</dbReference>
<feature type="domain" description="Xylose isomerase-like TIM barrel" evidence="1">
    <location>
        <begin position="29"/>
        <end position="321"/>
    </location>
</feature>
<proteinExistence type="predicted"/>
<evidence type="ECO:0000313" key="2">
    <source>
        <dbReference type="EMBL" id="OWJ77924.1"/>
    </source>
</evidence>
<gene>
    <name evidence="2" type="ORF">CDV49_10425</name>
</gene>
<accession>A0A212ABD9</accession>
<reference evidence="2 3" key="1">
    <citation type="submission" date="2016-12" db="EMBL/GenBank/DDBJ databases">
        <title>Comparison of Traditional DNA-DNA Hybridization with In Silico Genomic Analysis.</title>
        <authorList>
            <person name="Nicholson A.C."/>
            <person name="Humrighouse B.W."/>
            <person name="Graziano J."/>
            <person name="Lasker B."/>
            <person name="Whitney A.M."/>
            <person name="Mcquiston J.R."/>
        </authorList>
    </citation>
    <scope>NUCLEOTIDE SEQUENCE [LARGE SCALE GENOMIC DNA]</scope>
    <source>
        <strain evidence="2 3">H2240</strain>
    </source>
</reference>
<dbReference type="PANTHER" id="PTHR12110:SF21">
    <property type="entry name" value="XYLOSE ISOMERASE-LIKE TIM BARREL DOMAIN-CONTAINING PROTEIN"/>
    <property type="match status" value="1"/>
</dbReference>
<sequence length="352" mass="39148">MRTIRGPGLFLAQFAGDTAPFDDLLPLAKWAASLGYEGVQIPTGDQRLFDLESAAASQDYCDDVAGSLAEAGIAITELSAHVQGQLVAVHPAYDICFDGFAPPSLRGLPAARTEWAVDEVKRSLTASRRLGLPAMAAFSGALAWPYLYPWPQRPPGLVEEAFDELARRWRPILDHAEEEGVDICFEIHPGEDLHDGVSYEMFLERVGGHPRACLLYDPSHFVLQHLDYLEFIDIYHERIRMFHVKDAELNPTGRQGVYGGYQPWLKRAGRFRSPGDGQVDFGAVFSKLTEYDFAGWAVVEWECCLKHPEDGAREGAALVKDHIIRVTDRAFDDFADAGTGRSDNRRLLGLEE</sequence>
<evidence type="ECO:0000259" key="1">
    <source>
        <dbReference type="Pfam" id="PF01261"/>
    </source>
</evidence>
<keyword evidence="2" id="KW-0378">Hydrolase</keyword>
<dbReference type="InterPro" id="IPR013022">
    <property type="entry name" value="Xyl_isomerase-like_TIM-brl"/>
</dbReference>
<evidence type="ECO:0000313" key="3">
    <source>
        <dbReference type="Proteomes" id="UP000196878"/>
    </source>
</evidence>
<protein>
    <submittedName>
        <fullName evidence="2">AP endonuclease</fullName>
    </submittedName>
</protein>
<keyword evidence="3" id="KW-1185">Reference proteome</keyword>
<dbReference type="EMBL" id="NIPW01000015">
    <property type="protein sequence ID" value="OWJ77924.1"/>
    <property type="molecule type" value="Genomic_DNA"/>
</dbReference>